<dbReference type="InterPro" id="IPR025234">
    <property type="entry name" value="YjzH-like"/>
</dbReference>
<dbReference type="Pfam" id="PF13783">
    <property type="entry name" value="DUF4177"/>
    <property type="match status" value="1"/>
</dbReference>
<sequence length="56" mass="6519">MKEYKIIKPASIWSYKDTTFENLFNKYASQGWEVKSVGYGQTGNISKAVLERDKNR</sequence>
<proteinExistence type="predicted"/>
<accession>A0A4Y8AZA1</accession>
<evidence type="ECO:0000313" key="2">
    <source>
        <dbReference type="Proteomes" id="UP000298517"/>
    </source>
</evidence>
<organism evidence="1 2">
    <name type="scientific">Gramella jeungdoensis</name>
    <dbReference type="NCBI Taxonomy" id="708091"/>
    <lineage>
        <taxon>Bacteria</taxon>
        <taxon>Pseudomonadati</taxon>
        <taxon>Bacteroidota</taxon>
        <taxon>Flavobacteriia</taxon>
        <taxon>Flavobacteriales</taxon>
        <taxon>Flavobacteriaceae</taxon>
        <taxon>Christiangramia</taxon>
    </lineage>
</organism>
<reference evidence="1 2" key="1">
    <citation type="journal article" date="2011" name="J. Microbiol.">
        <title>Gramella jeungdoensis sp. nov., isolated from a solar saltern in Korea.</title>
        <authorList>
            <person name="Joung Y."/>
            <person name="Kim H."/>
            <person name="Jang T."/>
            <person name="Ahn T.S."/>
            <person name="Joh K."/>
        </authorList>
    </citation>
    <scope>NUCLEOTIDE SEQUENCE [LARGE SCALE GENOMIC DNA]</scope>
    <source>
        <strain evidence="1 2">KCTC 23123</strain>
    </source>
</reference>
<comment type="caution">
    <text evidence="1">The sequence shown here is derived from an EMBL/GenBank/DDBJ whole genome shotgun (WGS) entry which is preliminary data.</text>
</comment>
<protein>
    <submittedName>
        <fullName evidence="1">DUF4177 domain-containing protein</fullName>
    </submittedName>
</protein>
<dbReference type="RefSeq" id="WP_134247151.1">
    <property type="nucleotide sequence ID" value="NZ_SNQI01000001.1"/>
</dbReference>
<name>A0A4Y8AZA1_9FLAO</name>
<evidence type="ECO:0000313" key="1">
    <source>
        <dbReference type="EMBL" id="TEW77144.1"/>
    </source>
</evidence>
<dbReference type="AlphaFoldDB" id="A0A4Y8AZA1"/>
<dbReference type="EMBL" id="SNQI01000001">
    <property type="protein sequence ID" value="TEW77144.1"/>
    <property type="molecule type" value="Genomic_DNA"/>
</dbReference>
<keyword evidence="2" id="KW-1185">Reference proteome</keyword>
<gene>
    <name evidence="1" type="ORF">E2488_04660</name>
</gene>
<dbReference type="OrthoDB" id="1202795at2"/>
<dbReference type="Proteomes" id="UP000298517">
    <property type="component" value="Unassembled WGS sequence"/>
</dbReference>